<protein>
    <submittedName>
        <fullName evidence="2">Uncharacterized protein</fullName>
    </submittedName>
</protein>
<proteinExistence type="predicted"/>
<name>A0ABN8XKG4_RANTA</name>
<evidence type="ECO:0000313" key="2">
    <source>
        <dbReference type="EMBL" id="CAI9149323.1"/>
    </source>
</evidence>
<organism evidence="2 3">
    <name type="scientific">Rangifer tarandus platyrhynchus</name>
    <name type="common">Svalbard reindeer</name>
    <dbReference type="NCBI Taxonomy" id="3082113"/>
    <lineage>
        <taxon>Eukaryota</taxon>
        <taxon>Metazoa</taxon>
        <taxon>Chordata</taxon>
        <taxon>Craniata</taxon>
        <taxon>Vertebrata</taxon>
        <taxon>Euteleostomi</taxon>
        <taxon>Mammalia</taxon>
        <taxon>Eutheria</taxon>
        <taxon>Laurasiatheria</taxon>
        <taxon>Artiodactyla</taxon>
        <taxon>Ruminantia</taxon>
        <taxon>Pecora</taxon>
        <taxon>Cervidae</taxon>
        <taxon>Odocoileinae</taxon>
        <taxon>Rangifer</taxon>
    </lineage>
</organism>
<feature type="region of interest" description="Disordered" evidence="1">
    <location>
        <begin position="121"/>
        <end position="144"/>
    </location>
</feature>
<evidence type="ECO:0000256" key="1">
    <source>
        <dbReference type="SAM" id="MobiDB-lite"/>
    </source>
</evidence>
<dbReference type="EMBL" id="CATKSN020000233">
    <property type="protein sequence ID" value="CAI9149323.1"/>
    <property type="molecule type" value="Genomic_DNA"/>
</dbReference>
<evidence type="ECO:0000313" key="3">
    <source>
        <dbReference type="Proteomes" id="UP001176941"/>
    </source>
</evidence>
<sequence>MFILSRHAVRASFVKLRAVAETTAPPGRLHFTGVRKPLSHRITGSSQHKPQQGCDEIVGTLRHELTYTDYNTLEDENTVALRRNCIRSLRLLKRLCIKREKKTALLPQAATAVAVTQSRATRSGTRIHVGSNPHRQQRTSEGIRTPQSVRNTMFMNKYIAGLGRCVDVHMLLHAHRNVARRQDYN</sequence>
<comment type="caution">
    <text evidence="2">The sequence shown here is derived from an EMBL/GenBank/DDBJ whole genome shotgun (WGS) entry which is preliminary data.</text>
</comment>
<dbReference type="Proteomes" id="UP001176941">
    <property type="component" value="Unassembled WGS sequence"/>
</dbReference>
<accession>A0ABN8XKG4</accession>
<keyword evidence="3" id="KW-1185">Reference proteome</keyword>
<gene>
    <name evidence="2" type="ORF">MRATA1EN1_LOCUS30941</name>
</gene>
<reference evidence="2" key="1">
    <citation type="submission" date="2023-04" db="EMBL/GenBank/DDBJ databases">
        <authorList>
            <consortium name="ELIXIR-Norway"/>
        </authorList>
    </citation>
    <scope>NUCLEOTIDE SEQUENCE [LARGE SCALE GENOMIC DNA]</scope>
</reference>